<dbReference type="GO" id="GO:0005737">
    <property type="term" value="C:cytoplasm"/>
    <property type="evidence" value="ECO:0007669"/>
    <property type="project" value="TreeGrafter"/>
</dbReference>
<dbReference type="InterPro" id="IPR009081">
    <property type="entry name" value="PP-bd_ACP"/>
</dbReference>
<dbReference type="FunFam" id="3.40.50.980:FF:000002">
    <property type="entry name" value="Enterobactin synthetase component F"/>
    <property type="match status" value="1"/>
</dbReference>
<evidence type="ECO:0000259" key="5">
    <source>
        <dbReference type="PROSITE" id="PS50075"/>
    </source>
</evidence>
<comment type="caution">
    <text evidence="6">The sequence shown here is derived from an EMBL/GenBank/DDBJ whole genome shotgun (WGS) entry which is preliminary data.</text>
</comment>
<dbReference type="Gene3D" id="3.40.50.12780">
    <property type="entry name" value="N-terminal domain of ligase-like"/>
    <property type="match status" value="2"/>
</dbReference>
<dbReference type="InterPro" id="IPR001242">
    <property type="entry name" value="Condensation_dom"/>
</dbReference>
<dbReference type="Gene3D" id="3.30.300.30">
    <property type="match status" value="2"/>
</dbReference>
<dbReference type="Pfam" id="PF00668">
    <property type="entry name" value="Condensation"/>
    <property type="match status" value="1"/>
</dbReference>
<dbReference type="SUPFAM" id="SSF56801">
    <property type="entry name" value="Acetyl-CoA synthetase-like"/>
    <property type="match status" value="2"/>
</dbReference>
<sequence>MTRQDGFAGAEAVLSGPTVERHVPDGVPGLIAAWAKRTADSVALVDSAGTVTYRQLDEASDAVAHALRSRGGRPGDVVAVSVPRGRHLVFALLGALKAGLPYLPLSQEDPPARSAAVVAQSGARLALIMSGDGGPSDADRVPGCDVLDVRAVVAAAGTQKWELAAYGDDHPAYVLFTSGSSGAPKGAVVGSLALANRLLWMSEQYRFGPADRILQKTPVTFDVSGWELWAPLTAGAQLILPPPGAHHDPGELIEWIVTRQVTVCHFVPSMLDEFLRWPQVGRCTSLRAVMCSGEALTPDHLRRFRRELPHAELHNLYGPTEAAIDVTYWPCPDHDVDTVLIGRPIDNCTLVVLDDDLQPVPAGEPGQLAIGGMPLAAGYLNRPDLTAASFIRSPGWCPTPRLYLTGDLVRRVGDDLEYLGRIDDQVKIRGNRVEPAEVDDALGTHPEVGAVTTVAVTTSAGTELAAFVVPPGTVPDPAPQEATPELTERLRSWVRARLPEPYVPRFVFTTGRLPVTSSGKRARRELTEQAERLLRADSDDAATGPHDDEPRALWSAALGHPVTDESRSFVADGGHSLAAVRLAGGVFARWGVRVPVRALLWEGLSLAGLRRLLPAVPVAETRPVPRRADRSRAPASTQQRSLWLWTRLFPTSPAYNVVGVLDIAGVLDVDAVRRADAVLTRRFEVLRTTFDEEPSGSMTQRIHPAAASAVRVEQHDRSQPWSTALERFATDLAGQVLPADRLPRHRAGVLVGDDRSGLVLVVDHLVADQRSLDILLRELADAYATEADQRPTDTPADRRAEPANFGDLVVRRLHAPADPRRARDLEYWQNTLADAPDRLELPFRRPRPAEPSFRGASVDVDLDPPTRDALDQACRALGVTPATAVLAAFARVLAGWSGTDDLVVGVPMAGRETPEEIDAVGFFVTTLPVRLRVRDHGVPELIRTVADALTTAMDHGSVPFDDIVAALGRNRDLTTNPVFQVWCNDLTQAEPPARFGTHPATTVAVDASWSLFDLGLYLHAAPGGGYQVRLVYATDLWDAEVATEFLGQCVDRLLEVTAPAGSAEPDSRGAGGAAPTATCTDLVRRVLGHARRTPERTALAHGPERITYGELAGRVLAASARLRAGAPTGTLVPVRARRGPEFVAALLGCWHAGRPPLLVPDDAPAAWTDEVLAAAGVVPVPDLESDLPDGSAGDAEPVPMAADSPGHALATSGTSGTPAVVLLPANALPATLDEYVALLGLGAEDVFCWTTPPAHDPVFRDLVLPLTLGATVHVPAAPGSGPDALAAALADSGATILHATPSQLAMLSAARVRLPRLRHIVSHGEVLRETIARSAVALAPGATVWNLYGATETPQASGLHRYREPDADLWAAHRTGVPVTGVDLAYRTTWVARPDGSPARVGEVGELVVDGHGLALRYLGEAGREAPQDATDGSSVRCYRTGDVARRAPDGTVEVLGRRDRQLSVHGHRVEPAAIEWALAGMPEVAASVAVPDPGAGDAVVAVVVPAGPTVTDTELSARLRERLPGWQLPARIVLVPRLPLTPRGKVDHRALRDVLALSGRATTPSASTAEVCELIADRARAFAAQPLAEDTSFFAAGLTSLSLLQLHRRLTETDGLPLSLPELFRFPTARALAEHLTTGERPRYRRGPVIRSTADQTQARRLARARFNDHARAAARKDPRP</sequence>
<evidence type="ECO:0000256" key="3">
    <source>
        <dbReference type="ARBA" id="ARBA00022553"/>
    </source>
</evidence>
<evidence type="ECO:0000313" key="6">
    <source>
        <dbReference type="EMBL" id="RZU51658.1"/>
    </source>
</evidence>
<feature type="region of interest" description="Disordered" evidence="4">
    <location>
        <begin position="1182"/>
        <end position="1211"/>
    </location>
</feature>
<dbReference type="PANTHER" id="PTHR45527">
    <property type="entry name" value="NONRIBOSOMAL PEPTIDE SYNTHETASE"/>
    <property type="match status" value="1"/>
</dbReference>
<dbReference type="InterPro" id="IPR025110">
    <property type="entry name" value="AMP-bd_C"/>
</dbReference>
<evidence type="ECO:0000256" key="4">
    <source>
        <dbReference type="SAM" id="MobiDB-lite"/>
    </source>
</evidence>
<dbReference type="Pfam" id="PF00550">
    <property type="entry name" value="PP-binding"/>
    <property type="match status" value="1"/>
</dbReference>
<evidence type="ECO:0000313" key="7">
    <source>
        <dbReference type="Proteomes" id="UP000292564"/>
    </source>
</evidence>
<dbReference type="Gene3D" id="1.10.1200.10">
    <property type="entry name" value="ACP-like"/>
    <property type="match status" value="2"/>
</dbReference>
<dbReference type="GO" id="GO:0043041">
    <property type="term" value="P:amino acid activation for nonribosomal peptide biosynthetic process"/>
    <property type="evidence" value="ECO:0007669"/>
    <property type="project" value="TreeGrafter"/>
</dbReference>
<dbReference type="SUPFAM" id="SSF47336">
    <property type="entry name" value="ACP-like"/>
    <property type="match status" value="2"/>
</dbReference>
<evidence type="ECO:0000256" key="1">
    <source>
        <dbReference type="ARBA" id="ARBA00001957"/>
    </source>
</evidence>
<dbReference type="GO" id="GO:0031177">
    <property type="term" value="F:phosphopantetheine binding"/>
    <property type="evidence" value="ECO:0007669"/>
    <property type="project" value="InterPro"/>
</dbReference>
<evidence type="ECO:0000256" key="2">
    <source>
        <dbReference type="ARBA" id="ARBA00022450"/>
    </source>
</evidence>
<organism evidence="6 7">
    <name type="scientific">Krasilnikovia cinnamomea</name>
    <dbReference type="NCBI Taxonomy" id="349313"/>
    <lineage>
        <taxon>Bacteria</taxon>
        <taxon>Bacillati</taxon>
        <taxon>Actinomycetota</taxon>
        <taxon>Actinomycetes</taxon>
        <taxon>Micromonosporales</taxon>
        <taxon>Micromonosporaceae</taxon>
        <taxon>Krasilnikovia</taxon>
    </lineage>
</organism>
<dbReference type="Pfam" id="PF00501">
    <property type="entry name" value="AMP-binding"/>
    <property type="match status" value="3"/>
</dbReference>
<dbReference type="Proteomes" id="UP000292564">
    <property type="component" value="Unassembled WGS sequence"/>
</dbReference>
<dbReference type="PROSITE" id="PS00455">
    <property type="entry name" value="AMP_BINDING"/>
    <property type="match status" value="1"/>
</dbReference>
<dbReference type="InterPro" id="IPR020845">
    <property type="entry name" value="AMP-binding_CS"/>
</dbReference>
<dbReference type="InterPro" id="IPR010071">
    <property type="entry name" value="AA_adenyl_dom"/>
</dbReference>
<dbReference type="InterPro" id="IPR036736">
    <property type="entry name" value="ACP-like_sf"/>
</dbReference>
<dbReference type="PROSITE" id="PS50075">
    <property type="entry name" value="CARRIER"/>
    <property type="match status" value="2"/>
</dbReference>
<proteinExistence type="predicted"/>
<name>A0A4Q7ZL28_9ACTN</name>
<gene>
    <name evidence="6" type="ORF">EV385_3491</name>
</gene>
<dbReference type="RefSeq" id="WP_165449521.1">
    <property type="nucleotide sequence ID" value="NZ_SHKY01000001.1"/>
</dbReference>
<protein>
    <submittedName>
        <fullName evidence="6">Amino acid adenylation domain-containing protein</fullName>
    </submittedName>
</protein>
<dbReference type="NCBIfam" id="TIGR01733">
    <property type="entry name" value="AA-adenyl-dom"/>
    <property type="match status" value="1"/>
</dbReference>
<dbReference type="GO" id="GO:0044550">
    <property type="term" value="P:secondary metabolite biosynthetic process"/>
    <property type="evidence" value="ECO:0007669"/>
    <property type="project" value="TreeGrafter"/>
</dbReference>
<keyword evidence="7" id="KW-1185">Reference proteome</keyword>
<comment type="cofactor">
    <cofactor evidence="1">
        <name>pantetheine 4'-phosphate</name>
        <dbReference type="ChEBI" id="CHEBI:47942"/>
    </cofactor>
</comment>
<dbReference type="SUPFAM" id="SSF52777">
    <property type="entry name" value="CoA-dependent acyltransferases"/>
    <property type="match status" value="2"/>
</dbReference>
<accession>A0A4Q7ZL28</accession>
<dbReference type="EMBL" id="SHKY01000001">
    <property type="protein sequence ID" value="RZU51658.1"/>
    <property type="molecule type" value="Genomic_DNA"/>
</dbReference>
<dbReference type="GO" id="GO:0003824">
    <property type="term" value="F:catalytic activity"/>
    <property type="evidence" value="ECO:0007669"/>
    <property type="project" value="InterPro"/>
</dbReference>
<dbReference type="InterPro" id="IPR045851">
    <property type="entry name" value="AMP-bd_C_sf"/>
</dbReference>
<reference evidence="6 7" key="1">
    <citation type="submission" date="2019-02" db="EMBL/GenBank/DDBJ databases">
        <title>Sequencing the genomes of 1000 actinobacteria strains.</title>
        <authorList>
            <person name="Klenk H.-P."/>
        </authorList>
    </citation>
    <scope>NUCLEOTIDE SEQUENCE [LARGE SCALE GENOMIC DNA]</scope>
    <source>
        <strain evidence="6 7">DSM 45162</strain>
    </source>
</reference>
<dbReference type="InterPro" id="IPR020806">
    <property type="entry name" value="PKS_PP-bd"/>
</dbReference>
<keyword evidence="2" id="KW-0596">Phosphopantetheine</keyword>
<dbReference type="Gene3D" id="3.30.559.10">
    <property type="entry name" value="Chloramphenicol acetyltransferase-like domain"/>
    <property type="match status" value="1"/>
</dbReference>
<dbReference type="InterPro" id="IPR042099">
    <property type="entry name" value="ANL_N_sf"/>
</dbReference>
<dbReference type="GO" id="GO:0008610">
    <property type="term" value="P:lipid biosynthetic process"/>
    <property type="evidence" value="ECO:0007669"/>
    <property type="project" value="UniProtKB-ARBA"/>
</dbReference>
<dbReference type="InterPro" id="IPR023213">
    <property type="entry name" value="CAT-like_dom_sf"/>
</dbReference>
<keyword evidence="3" id="KW-0597">Phosphoprotein</keyword>
<feature type="domain" description="Carrier" evidence="5">
    <location>
        <begin position="1566"/>
        <end position="1641"/>
    </location>
</feature>
<dbReference type="PANTHER" id="PTHR45527:SF1">
    <property type="entry name" value="FATTY ACID SYNTHASE"/>
    <property type="match status" value="1"/>
</dbReference>
<dbReference type="SMART" id="SM00823">
    <property type="entry name" value="PKS_PP"/>
    <property type="match status" value="1"/>
</dbReference>
<dbReference type="InterPro" id="IPR000873">
    <property type="entry name" value="AMP-dep_synth/lig_dom"/>
</dbReference>
<dbReference type="Gene3D" id="3.30.559.30">
    <property type="entry name" value="Nonribosomal peptide synthetase, condensation domain"/>
    <property type="match status" value="1"/>
</dbReference>
<feature type="domain" description="Carrier" evidence="5">
    <location>
        <begin position="541"/>
        <end position="617"/>
    </location>
</feature>
<dbReference type="Pfam" id="PF13193">
    <property type="entry name" value="AMP-binding_C"/>
    <property type="match status" value="2"/>
</dbReference>